<evidence type="ECO:0000313" key="2">
    <source>
        <dbReference type="Proteomes" id="UP000887116"/>
    </source>
</evidence>
<comment type="caution">
    <text evidence="1">The sequence shown here is derived from an EMBL/GenBank/DDBJ whole genome shotgun (WGS) entry which is preliminary data.</text>
</comment>
<dbReference type="AlphaFoldDB" id="A0A8X6HLM8"/>
<sequence length="93" mass="10451">MQWRWRDEFNISTRRFEGDRQFAVNRIEIELEYGSAMGFEIPTLTRDQAGSGTGFCEPHPPPPRSMVAIHVAAAVNLIPDEGSRFSGERTTPG</sequence>
<gene>
    <name evidence="1" type="ORF">TNCT_248321</name>
</gene>
<name>A0A8X6HLM8_TRICU</name>
<evidence type="ECO:0000313" key="1">
    <source>
        <dbReference type="EMBL" id="GFR25979.1"/>
    </source>
</evidence>
<organism evidence="1 2">
    <name type="scientific">Trichonephila clavata</name>
    <name type="common">Joro spider</name>
    <name type="synonym">Nephila clavata</name>
    <dbReference type="NCBI Taxonomy" id="2740835"/>
    <lineage>
        <taxon>Eukaryota</taxon>
        <taxon>Metazoa</taxon>
        <taxon>Ecdysozoa</taxon>
        <taxon>Arthropoda</taxon>
        <taxon>Chelicerata</taxon>
        <taxon>Arachnida</taxon>
        <taxon>Araneae</taxon>
        <taxon>Araneomorphae</taxon>
        <taxon>Entelegynae</taxon>
        <taxon>Araneoidea</taxon>
        <taxon>Nephilidae</taxon>
        <taxon>Trichonephila</taxon>
    </lineage>
</organism>
<dbReference type="EMBL" id="BMAO01028603">
    <property type="protein sequence ID" value="GFR25979.1"/>
    <property type="molecule type" value="Genomic_DNA"/>
</dbReference>
<dbReference type="Proteomes" id="UP000887116">
    <property type="component" value="Unassembled WGS sequence"/>
</dbReference>
<protein>
    <submittedName>
        <fullName evidence="1">Uncharacterized protein</fullName>
    </submittedName>
</protein>
<proteinExistence type="predicted"/>
<reference evidence="1" key="1">
    <citation type="submission" date="2020-07" db="EMBL/GenBank/DDBJ databases">
        <title>Multicomponent nature underlies the extraordinary mechanical properties of spider dragline silk.</title>
        <authorList>
            <person name="Kono N."/>
            <person name="Nakamura H."/>
            <person name="Mori M."/>
            <person name="Yoshida Y."/>
            <person name="Ohtoshi R."/>
            <person name="Malay A.D."/>
            <person name="Moran D.A.P."/>
            <person name="Tomita M."/>
            <person name="Numata K."/>
            <person name="Arakawa K."/>
        </authorList>
    </citation>
    <scope>NUCLEOTIDE SEQUENCE</scope>
</reference>
<accession>A0A8X6HLM8</accession>
<keyword evidence="2" id="KW-1185">Reference proteome</keyword>